<comment type="subcellular location">
    <subcellularLocation>
        <location evidence="1">Endoplasmic reticulum membrane</location>
        <topology evidence="1">Multi-pass membrane protein</topology>
    </subcellularLocation>
</comment>
<evidence type="ECO:0000313" key="20">
    <source>
        <dbReference type="EMBL" id="KXJ87655.1"/>
    </source>
</evidence>
<organism evidence="20 21">
    <name type="scientific">Microdochium bolleyi</name>
    <dbReference type="NCBI Taxonomy" id="196109"/>
    <lineage>
        <taxon>Eukaryota</taxon>
        <taxon>Fungi</taxon>
        <taxon>Dikarya</taxon>
        <taxon>Ascomycota</taxon>
        <taxon>Pezizomycotina</taxon>
        <taxon>Sordariomycetes</taxon>
        <taxon>Xylariomycetidae</taxon>
        <taxon>Xylariales</taxon>
        <taxon>Microdochiaceae</taxon>
        <taxon>Microdochium</taxon>
    </lineage>
</organism>
<dbReference type="Pfam" id="PF01222">
    <property type="entry name" value="ERG4_ERG24"/>
    <property type="match status" value="1"/>
</dbReference>
<evidence type="ECO:0000256" key="10">
    <source>
        <dbReference type="ARBA" id="ARBA00023011"/>
    </source>
</evidence>
<evidence type="ECO:0000256" key="3">
    <source>
        <dbReference type="ARBA" id="ARBA00022516"/>
    </source>
</evidence>
<feature type="transmembrane region" description="Helical" evidence="18">
    <location>
        <begin position="142"/>
        <end position="163"/>
    </location>
</feature>
<keyword evidence="6" id="KW-0521">NADP</keyword>
<protein>
    <recommendedName>
        <fullName evidence="16 18">Delta(24(24(1)))-sterol reductase</fullName>
        <ecNumber evidence="16 18">1.3.1.71</ecNumber>
    </recommendedName>
    <alternativeName>
        <fullName evidence="18">C-24(28) sterol reductase</fullName>
    </alternativeName>
    <alternativeName>
        <fullName evidence="18">Sterol Delta(24(28))-reductase</fullName>
    </alternativeName>
</protein>
<dbReference type="InterPro" id="IPR001171">
    <property type="entry name" value="ERG24_DHCR-like"/>
</dbReference>
<feature type="transmembrane region" description="Helical" evidence="18">
    <location>
        <begin position="277"/>
        <end position="298"/>
    </location>
</feature>
<dbReference type="InParanoid" id="A0A136IRV9"/>
<evidence type="ECO:0000256" key="11">
    <source>
        <dbReference type="ARBA" id="ARBA00023098"/>
    </source>
</evidence>
<proteinExistence type="inferred from homology"/>
<dbReference type="FunCoup" id="A0A136IRV9">
    <property type="interactions" value="97"/>
</dbReference>
<evidence type="ECO:0000256" key="17">
    <source>
        <dbReference type="ARBA" id="ARBA00048918"/>
    </source>
</evidence>
<feature type="region of interest" description="Disordered" evidence="19">
    <location>
        <begin position="92"/>
        <end position="113"/>
    </location>
</feature>
<evidence type="ECO:0000256" key="2">
    <source>
        <dbReference type="ARBA" id="ARBA00005402"/>
    </source>
</evidence>
<comment type="pathway">
    <text evidence="15 18">Steroid metabolism; ergosterol biosynthesis.</text>
</comment>
<keyword evidence="14 18" id="KW-0753">Steroid metabolism</keyword>
<keyword evidence="3 18" id="KW-0444">Lipid biosynthesis</keyword>
<dbReference type="OrthoDB" id="5326588at2759"/>
<feature type="region of interest" description="Disordered" evidence="19">
    <location>
        <begin position="1"/>
        <end position="57"/>
    </location>
</feature>
<keyword evidence="21" id="KW-1185">Reference proteome</keyword>
<keyword evidence="11 18" id="KW-0443">Lipid metabolism</keyword>
<evidence type="ECO:0000256" key="16">
    <source>
        <dbReference type="ARBA" id="ARBA00038892"/>
    </source>
</evidence>
<evidence type="ECO:0000256" key="9">
    <source>
        <dbReference type="ARBA" id="ARBA00023002"/>
    </source>
</evidence>
<comment type="catalytic activity">
    <reaction evidence="17">
        <text>ergosterol + NADP(+) = ergosta-5,7,22,24(28)-tetraen-3beta-ol + NADPH + H(+)</text>
        <dbReference type="Rhea" id="RHEA:18501"/>
        <dbReference type="ChEBI" id="CHEBI:15378"/>
        <dbReference type="ChEBI" id="CHEBI:16933"/>
        <dbReference type="ChEBI" id="CHEBI:18249"/>
        <dbReference type="ChEBI" id="CHEBI:57783"/>
        <dbReference type="ChEBI" id="CHEBI:58349"/>
        <dbReference type="EC" id="1.3.1.71"/>
    </reaction>
    <physiologicalReaction direction="right-to-left" evidence="17">
        <dbReference type="Rhea" id="RHEA:18503"/>
    </physiologicalReaction>
</comment>
<feature type="transmembrane region" description="Helical" evidence="18">
    <location>
        <begin position="249"/>
        <end position="271"/>
    </location>
</feature>
<dbReference type="Gene3D" id="1.20.120.1630">
    <property type="match status" value="1"/>
</dbReference>
<evidence type="ECO:0000256" key="14">
    <source>
        <dbReference type="ARBA" id="ARBA00023221"/>
    </source>
</evidence>
<evidence type="ECO:0000313" key="21">
    <source>
        <dbReference type="Proteomes" id="UP000070501"/>
    </source>
</evidence>
<name>A0A136IRV9_9PEZI</name>
<comment type="similarity">
    <text evidence="2 18">Belongs to the ERG4/ERG24 family.</text>
</comment>
<feature type="transmembrane region" description="Helical" evidence="18">
    <location>
        <begin position="432"/>
        <end position="448"/>
    </location>
</feature>
<dbReference type="GO" id="GO:0006696">
    <property type="term" value="P:ergosterol biosynthetic process"/>
    <property type="evidence" value="ECO:0007669"/>
    <property type="project" value="TreeGrafter"/>
</dbReference>
<evidence type="ECO:0000256" key="1">
    <source>
        <dbReference type="ARBA" id="ARBA00004477"/>
    </source>
</evidence>
<keyword evidence="7 18" id="KW-0752">Steroid biosynthesis</keyword>
<dbReference type="Proteomes" id="UP000070501">
    <property type="component" value="Unassembled WGS sequence"/>
</dbReference>
<evidence type="ECO:0000256" key="7">
    <source>
        <dbReference type="ARBA" id="ARBA00022955"/>
    </source>
</evidence>
<dbReference type="EC" id="1.3.1.71" evidence="16 18"/>
<evidence type="ECO:0000256" key="19">
    <source>
        <dbReference type="SAM" id="MobiDB-lite"/>
    </source>
</evidence>
<evidence type="ECO:0000256" key="6">
    <source>
        <dbReference type="ARBA" id="ARBA00022857"/>
    </source>
</evidence>
<keyword evidence="9 18" id="KW-0560">Oxidoreductase</keyword>
<dbReference type="EMBL" id="KQ964261">
    <property type="protein sequence ID" value="KXJ87655.1"/>
    <property type="molecule type" value="Genomic_DNA"/>
</dbReference>
<keyword evidence="5" id="KW-0256">Endoplasmic reticulum</keyword>
<keyword evidence="13 18" id="KW-1207">Sterol metabolism</keyword>
<sequence>MTGRYSLRATPRKKELYEGMVETPGRRTSRRVTPLNGIDGASDEGESSSAAETIVKKKSATRRRTGKFIEHTDDSDVAHDISLEAIAEVKPSNGAANGHAAKDAAPAAPAKMTPDNIDHSKLVDGWAPGLDKKVDYSPHFEFGGSLGALALMIGFPALMYYMWIGATYYDGKLPLPTEGQSLFDFFRHLGHLIYTGAFPTLQAWKIYWVYYIFEAVLYLYAPGVYGYGKPLPFEDGKQLQYYCSAYSSFYITIATMAALHFTGWFPIYTFLDEFGPLMSVGILSGFLCAFVAYFSALARGAQHRMTGYPIYDFFMGAELNPRMFGILDFKMFYEVRIPWYILFGISAAGAARQYDQYGYVSGEMWFLVMAHYLYANACSKGEQLIISTWDMYYEKWGFMLIFWNMAGVPLSYCHCTLYLANHHPSTYAWNKWALGLLFVSYLGVYCVWDQANGQKNAFRAMERGKLIKRYTFPALPWIYIDNPKTIPTSTGDSLLVDGWWGYARKIAYTCDVFFALSWGLITGFESPFPWFYPVFFVGMIIHRATRDIQRCRIKYGDAWTEYERQVPYLFIPYVI</sequence>
<evidence type="ECO:0000256" key="12">
    <source>
        <dbReference type="ARBA" id="ARBA00023136"/>
    </source>
</evidence>
<evidence type="ECO:0000256" key="8">
    <source>
        <dbReference type="ARBA" id="ARBA00022989"/>
    </source>
</evidence>
<dbReference type="PANTHER" id="PTHR21257">
    <property type="entry name" value="DELTA(14)-STEROL REDUCTASE"/>
    <property type="match status" value="1"/>
</dbReference>
<dbReference type="PROSITE" id="PS01017">
    <property type="entry name" value="STEROL_REDUCT_1"/>
    <property type="match status" value="1"/>
</dbReference>
<evidence type="ECO:0000256" key="15">
    <source>
        <dbReference type="ARBA" id="ARBA00029435"/>
    </source>
</evidence>
<feature type="compositionally biased region" description="Low complexity" evidence="19">
    <location>
        <begin position="93"/>
        <end position="111"/>
    </location>
</feature>
<keyword evidence="10 18" id="KW-0756">Sterol biosynthesis</keyword>
<keyword evidence="4 18" id="KW-0812">Transmembrane</keyword>
<feature type="transmembrane region" description="Helical" evidence="18">
    <location>
        <begin position="396"/>
        <end position="420"/>
    </location>
</feature>
<accession>A0A136IRV9</accession>
<dbReference type="PANTHER" id="PTHR21257:SF31">
    <property type="entry name" value="DELTA(24(24(1)))-STEROL REDUCTASE ERG4"/>
    <property type="match status" value="1"/>
</dbReference>
<feature type="transmembrane region" description="Helical" evidence="18">
    <location>
        <begin position="208"/>
        <end position="228"/>
    </location>
</feature>
<dbReference type="AlphaFoldDB" id="A0A136IRV9"/>
<dbReference type="PROSITE" id="PS01018">
    <property type="entry name" value="STEROL_REDUCT_2"/>
    <property type="match status" value="1"/>
</dbReference>
<dbReference type="InterPro" id="IPR018083">
    <property type="entry name" value="Sterol_reductase_CS"/>
</dbReference>
<keyword evidence="12 18" id="KW-0472">Membrane</keyword>
<gene>
    <name evidence="20" type="ORF">Micbo1qcDRAFT_197657</name>
</gene>
<evidence type="ECO:0000256" key="4">
    <source>
        <dbReference type="ARBA" id="ARBA00022692"/>
    </source>
</evidence>
<dbReference type="FunFam" id="1.20.120.1630:FF:000003">
    <property type="entry name" value="C-24(28) sterol reductase"/>
    <property type="match status" value="1"/>
</dbReference>
<evidence type="ECO:0000256" key="13">
    <source>
        <dbReference type="ARBA" id="ARBA00023166"/>
    </source>
</evidence>
<dbReference type="GO" id="GO:0000246">
    <property type="term" value="F:Delta24(24-1) sterol reductase activity"/>
    <property type="evidence" value="ECO:0007669"/>
    <property type="project" value="UniProtKB-EC"/>
</dbReference>
<feature type="transmembrane region" description="Helical" evidence="18">
    <location>
        <begin position="331"/>
        <end position="351"/>
    </location>
</feature>
<evidence type="ECO:0000256" key="5">
    <source>
        <dbReference type="ARBA" id="ARBA00022824"/>
    </source>
</evidence>
<keyword evidence="8 18" id="KW-1133">Transmembrane helix</keyword>
<evidence type="ECO:0000256" key="18">
    <source>
        <dbReference type="RuleBase" id="RU369120"/>
    </source>
</evidence>
<reference evidence="21" key="1">
    <citation type="submission" date="2016-02" db="EMBL/GenBank/DDBJ databases">
        <title>Draft genome sequence of Microdochium bolleyi, a fungal endophyte of beachgrass.</title>
        <authorList>
            <consortium name="DOE Joint Genome Institute"/>
            <person name="David A.S."/>
            <person name="May G."/>
            <person name="Haridas S."/>
            <person name="Lim J."/>
            <person name="Wang M."/>
            <person name="Labutti K."/>
            <person name="Lipzen A."/>
            <person name="Barry K."/>
            <person name="Grigoriev I.V."/>
        </authorList>
    </citation>
    <scope>NUCLEOTIDE SEQUENCE [LARGE SCALE GENOMIC DNA]</scope>
    <source>
        <strain evidence="21">J235TASD1</strain>
    </source>
</reference>
<dbReference type="GO" id="GO:0005789">
    <property type="term" value="C:endoplasmic reticulum membrane"/>
    <property type="evidence" value="ECO:0007669"/>
    <property type="project" value="UniProtKB-SubCell"/>
</dbReference>
<dbReference type="STRING" id="196109.A0A136IRV9"/>